<accession>A0A0S4JR82</accession>
<keyword evidence="6" id="KW-0472">Membrane</keyword>
<proteinExistence type="predicted"/>
<dbReference type="GO" id="GO:0140107">
    <property type="term" value="F:high-affinity potassium ion transmembrane transporter activity"/>
    <property type="evidence" value="ECO:0007669"/>
    <property type="project" value="TreeGrafter"/>
</dbReference>
<evidence type="ECO:0000256" key="2">
    <source>
        <dbReference type="ARBA" id="ARBA00022448"/>
    </source>
</evidence>
<evidence type="ECO:0000313" key="8">
    <source>
        <dbReference type="Proteomes" id="UP000051952"/>
    </source>
</evidence>
<sequence length="290" mass="32341">MIWVNKSAFSCESNEGMWLGLTFVDFMMFIPDYHTAAFVSPHHQWLQALFQTATIRTAGMSTMDVSQVQLGHLMYWVMAMYLSSYPYMLTDKAVQNSAKSKAEEDEKRDLVILDPNHRIQGTDADVALFDHDAILTMLNPVNIARNLAPTAIVDNSIALVEASRETLQDIADKAQATVATEIGWLYLACIVIAYTESYTLNDGGDDAPVLRLLFEVTSAYGTIGLSLSSVQNPTVSYSVIFHPLAQFIILVLMYFGKFRGLPQTVSIHWVSRLVAARRVFFLRPSSPATI</sequence>
<evidence type="ECO:0000256" key="6">
    <source>
        <dbReference type="ARBA" id="ARBA00023136"/>
    </source>
</evidence>
<dbReference type="GO" id="GO:1990573">
    <property type="term" value="P:potassium ion import across plasma membrane"/>
    <property type="evidence" value="ECO:0007669"/>
    <property type="project" value="TreeGrafter"/>
</dbReference>
<evidence type="ECO:0000256" key="5">
    <source>
        <dbReference type="ARBA" id="ARBA00023065"/>
    </source>
</evidence>
<dbReference type="PANTHER" id="PTHR31064:SF30">
    <property type="entry name" value="HIGH-AFFINITY POTASSIUM TRANSPORT PROTEIN-RELATED"/>
    <property type="match status" value="1"/>
</dbReference>
<keyword evidence="4" id="KW-1133">Transmembrane helix</keyword>
<dbReference type="OrthoDB" id="9999863at2759"/>
<evidence type="ECO:0000256" key="3">
    <source>
        <dbReference type="ARBA" id="ARBA00022692"/>
    </source>
</evidence>
<dbReference type="GO" id="GO:0005886">
    <property type="term" value="C:plasma membrane"/>
    <property type="evidence" value="ECO:0007669"/>
    <property type="project" value="TreeGrafter"/>
</dbReference>
<keyword evidence="3" id="KW-0812">Transmembrane</keyword>
<name>A0A0S4JR82_BODSA</name>
<gene>
    <name evidence="7" type="ORF">BSAL_37575</name>
</gene>
<organism evidence="7 8">
    <name type="scientific">Bodo saltans</name>
    <name type="common">Flagellated protozoan</name>
    <dbReference type="NCBI Taxonomy" id="75058"/>
    <lineage>
        <taxon>Eukaryota</taxon>
        <taxon>Discoba</taxon>
        <taxon>Euglenozoa</taxon>
        <taxon>Kinetoplastea</taxon>
        <taxon>Metakinetoplastina</taxon>
        <taxon>Eubodonida</taxon>
        <taxon>Bodonidae</taxon>
        <taxon>Bodo</taxon>
    </lineage>
</organism>
<dbReference type="AlphaFoldDB" id="A0A0S4JR82"/>
<dbReference type="PANTHER" id="PTHR31064">
    <property type="entry name" value="POTASSIUM TRANSPORT PROTEIN DDB_G0292412-RELATED"/>
    <property type="match status" value="1"/>
</dbReference>
<evidence type="ECO:0000313" key="7">
    <source>
        <dbReference type="EMBL" id="CUG92492.1"/>
    </source>
</evidence>
<protein>
    <submittedName>
        <fullName evidence="7">Cation transporter, putative</fullName>
    </submittedName>
</protein>
<comment type="subcellular location">
    <subcellularLocation>
        <location evidence="1">Membrane</location>
        <topology evidence="1">Multi-pass membrane protein</topology>
    </subcellularLocation>
</comment>
<keyword evidence="8" id="KW-1185">Reference proteome</keyword>
<dbReference type="InterPro" id="IPR003445">
    <property type="entry name" value="Cat_transpt"/>
</dbReference>
<evidence type="ECO:0000256" key="4">
    <source>
        <dbReference type="ARBA" id="ARBA00022989"/>
    </source>
</evidence>
<dbReference type="GO" id="GO:0030007">
    <property type="term" value="P:intracellular potassium ion homeostasis"/>
    <property type="evidence" value="ECO:0007669"/>
    <property type="project" value="TreeGrafter"/>
</dbReference>
<dbReference type="VEuPathDB" id="TriTrypDB:BSAL_37575"/>
<evidence type="ECO:0000256" key="1">
    <source>
        <dbReference type="ARBA" id="ARBA00004141"/>
    </source>
</evidence>
<keyword evidence="2" id="KW-0813">Transport</keyword>
<dbReference type="Proteomes" id="UP000051952">
    <property type="component" value="Unassembled WGS sequence"/>
</dbReference>
<dbReference type="Pfam" id="PF02386">
    <property type="entry name" value="TrkH"/>
    <property type="match status" value="1"/>
</dbReference>
<dbReference type="EMBL" id="CYKH01002045">
    <property type="protein sequence ID" value="CUG92492.1"/>
    <property type="molecule type" value="Genomic_DNA"/>
</dbReference>
<keyword evidence="5" id="KW-0406">Ion transport</keyword>
<reference evidence="8" key="1">
    <citation type="submission" date="2015-09" db="EMBL/GenBank/DDBJ databases">
        <authorList>
            <consortium name="Pathogen Informatics"/>
        </authorList>
    </citation>
    <scope>NUCLEOTIDE SEQUENCE [LARGE SCALE GENOMIC DNA]</scope>
    <source>
        <strain evidence="8">Lake Konstanz</strain>
    </source>
</reference>
<dbReference type="InterPro" id="IPR051143">
    <property type="entry name" value="TrkH_K-transport"/>
</dbReference>